<keyword evidence="3" id="KW-1185">Reference proteome</keyword>
<name>A0A8X6K9P9_TRICU</name>
<comment type="caution">
    <text evidence="2">The sequence shown here is derived from an EMBL/GenBank/DDBJ whole genome shotgun (WGS) entry which is preliminary data.</text>
</comment>
<protein>
    <submittedName>
        <fullName evidence="2">Uncharacterized protein</fullName>
    </submittedName>
</protein>
<feature type="region of interest" description="Disordered" evidence="1">
    <location>
        <begin position="1"/>
        <end position="22"/>
    </location>
</feature>
<evidence type="ECO:0000313" key="2">
    <source>
        <dbReference type="EMBL" id="GFQ65343.1"/>
    </source>
</evidence>
<sequence>MPERTSPSASPLPNTWPGPPPPSCWDGGNGMLFCLPITHRFLQGEGGVPSLFLLPLLLWKRMDDAGWSAEIK</sequence>
<gene>
    <name evidence="2" type="ORF">TNCT_172581</name>
</gene>
<organism evidence="2 3">
    <name type="scientific">Trichonephila clavata</name>
    <name type="common">Joro spider</name>
    <name type="synonym">Nephila clavata</name>
    <dbReference type="NCBI Taxonomy" id="2740835"/>
    <lineage>
        <taxon>Eukaryota</taxon>
        <taxon>Metazoa</taxon>
        <taxon>Ecdysozoa</taxon>
        <taxon>Arthropoda</taxon>
        <taxon>Chelicerata</taxon>
        <taxon>Arachnida</taxon>
        <taxon>Araneae</taxon>
        <taxon>Araneomorphae</taxon>
        <taxon>Entelegynae</taxon>
        <taxon>Araneoidea</taxon>
        <taxon>Nephilidae</taxon>
        <taxon>Trichonephila</taxon>
    </lineage>
</organism>
<accession>A0A8X6K9P9</accession>
<dbReference type="AlphaFoldDB" id="A0A8X6K9P9"/>
<evidence type="ECO:0000256" key="1">
    <source>
        <dbReference type="SAM" id="MobiDB-lite"/>
    </source>
</evidence>
<dbReference type="EMBL" id="BMAO01000227">
    <property type="protein sequence ID" value="GFQ65343.1"/>
    <property type="molecule type" value="Genomic_DNA"/>
</dbReference>
<evidence type="ECO:0000313" key="3">
    <source>
        <dbReference type="Proteomes" id="UP000887116"/>
    </source>
</evidence>
<reference evidence="2" key="1">
    <citation type="submission" date="2020-07" db="EMBL/GenBank/DDBJ databases">
        <title>Multicomponent nature underlies the extraordinary mechanical properties of spider dragline silk.</title>
        <authorList>
            <person name="Kono N."/>
            <person name="Nakamura H."/>
            <person name="Mori M."/>
            <person name="Yoshida Y."/>
            <person name="Ohtoshi R."/>
            <person name="Malay A.D."/>
            <person name="Moran D.A.P."/>
            <person name="Tomita M."/>
            <person name="Numata K."/>
            <person name="Arakawa K."/>
        </authorList>
    </citation>
    <scope>NUCLEOTIDE SEQUENCE</scope>
</reference>
<dbReference type="Proteomes" id="UP000887116">
    <property type="component" value="Unassembled WGS sequence"/>
</dbReference>
<proteinExistence type="predicted"/>